<feature type="region of interest" description="Disordered" evidence="1">
    <location>
        <begin position="42"/>
        <end position="61"/>
    </location>
</feature>
<reference evidence="3" key="1">
    <citation type="submission" date="2023-04" db="EMBL/GenBank/DDBJ databases">
        <authorList>
            <consortium name="ELIXIR-Norway"/>
        </authorList>
    </citation>
    <scope>NUCLEOTIDE SEQUENCE [LARGE SCALE GENOMIC DNA]</scope>
</reference>
<keyword evidence="2" id="KW-0732">Signal</keyword>
<gene>
    <name evidence="3" type="ORF">MRATA1EN1_LOCUS28875</name>
</gene>
<feature type="region of interest" description="Disordered" evidence="1">
    <location>
        <begin position="67"/>
        <end position="109"/>
    </location>
</feature>
<accession>A0ABN9A4Z8</accession>
<feature type="compositionally biased region" description="Polar residues" evidence="1">
    <location>
        <begin position="74"/>
        <end position="85"/>
    </location>
</feature>
<feature type="signal peptide" evidence="2">
    <location>
        <begin position="1"/>
        <end position="21"/>
    </location>
</feature>
<evidence type="ECO:0000313" key="3">
    <source>
        <dbReference type="EMBL" id="CAI9179913.1"/>
    </source>
</evidence>
<protein>
    <submittedName>
        <fullName evidence="3">Uncharacterized protein</fullName>
    </submittedName>
</protein>
<organism evidence="3 4">
    <name type="scientific">Rangifer tarandus platyrhynchus</name>
    <name type="common">Svalbard reindeer</name>
    <dbReference type="NCBI Taxonomy" id="3082113"/>
    <lineage>
        <taxon>Eukaryota</taxon>
        <taxon>Metazoa</taxon>
        <taxon>Chordata</taxon>
        <taxon>Craniata</taxon>
        <taxon>Vertebrata</taxon>
        <taxon>Euteleostomi</taxon>
        <taxon>Mammalia</taxon>
        <taxon>Eutheria</taxon>
        <taxon>Laurasiatheria</taxon>
        <taxon>Artiodactyla</taxon>
        <taxon>Ruminantia</taxon>
        <taxon>Pecora</taxon>
        <taxon>Cervidae</taxon>
        <taxon>Odocoileinae</taxon>
        <taxon>Rangifer</taxon>
    </lineage>
</organism>
<sequence length="210" mass="22658">MTGIFWVRAVTFISLLTLSCAPDSALGPGVLLRTPHHNEAVTRQIRRRGHPPEPLALADLAPSPPGPLVPLLVTGSQGYQPSSPQRPGMKKHLPRRPAEQWGKTKRKQSLCPELCPARAPHPELCPAQAPHGQLAGAHCLLLSTFIHGPVEPRQDPVLHQGCIVTVTSATGNEHTCGGTRLQPVQHTPCGSRRAPSRTGLRPSRTRELLV</sequence>
<dbReference type="Proteomes" id="UP001176941">
    <property type="component" value="Chromosome 9"/>
</dbReference>
<proteinExistence type="predicted"/>
<feature type="chain" id="PRO_5047438909" evidence="2">
    <location>
        <begin position="22"/>
        <end position="210"/>
    </location>
</feature>
<name>A0ABN9A4Z8_RANTA</name>
<feature type="region of interest" description="Disordered" evidence="1">
    <location>
        <begin position="178"/>
        <end position="210"/>
    </location>
</feature>
<evidence type="ECO:0000256" key="1">
    <source>
        <dbReference type="SAM" id="MobiDB-lite"/>
    </source>
</evidence>
<keyword evidence="4" id="KW-1185">Reference proteome</keyword>
<dbReference type="EMBL" id="OX459945">
    <property type="protein sequence ID" value="CAI9179913.1"/>
    <property type="molecule type" value="Genomic_DNA"/>
</dbReference>
<evidence type="ECO:0000256" key="2">
    <source>
        <dbReference type="SAM" id="SignalP"/>
    </source>
</evidence>
<evidence type="ECO:0000313" key="4">
    <source>
        <dbReference type="Proteomes" id="UP001176941"/>
    </source>
</evidence>